<evidence type="ECO:0000256" key="1">
    <source>
        <dbReference type="PROSITE-ProRule" id="PRU00339"/>
    </source>
</evidence>
<sequence length="526" mass="60415">MSELAVLSLIVDSKKQTPDPGSPYPVIAFDPESGATWNDVKKQIMQSGAQKVLLQFSNETIDIPAHNWNHIDYQFRRFHRLYDSVDIITSVSPLIFIDLFAPLPLPGLSIVSREINFDEYGWKTTRLLYFFDTHNWDQLEIMLSKNNLHIDDLFALSCLYEQTNRFEEAYAASLKALTLEESAQTNDRQRNGTPLSELPIPVTQDLPMFDPARLWLAHGLHAARCNRNEEAATAFRMSYAENPHMDPLYYWADELIRQGFSQEEAIIPIVKWLETDPDKEERYIRLLHRIGLFSAALKSLEQITTASHHQITRIYFDCLIQVGRIAEAALLFHEQDEAYKKKYPTDALLYKILLADDNLSALISPLAQYELVALQDRAVSIRLFSYAETLQGYISEPLSLAFTLFRNGYVMRSATHFLQALKNNTMVQDGYRCLGEILYYRGAYQQASEMFEYLLSQAPDNAALRTALALACLRQSEVLLKESMYIFPSSVFLREESEKVGSGIKRMEQSAAITRWKWAERTNFHG</sequence>
<dbReference type="RefSeq" id="WP_258216580.1">
    <property type="nucleotide sequence ID" value="NZ_JANQBD010000024.1"/>
</dbReference>
<comment type="caution">
    <text evidence="2">The sequence shown here is derived from an EMBL/GenBank/DDBJ whole genome shotgun (WGS) entry which is preliminary data.</text>
</comment>
<keyword evidence="1" id="KW-0802">TPR repeat</keyword>
<evidence type="ECO:0000313" key="3">
    <source>
        <dbReference type="Proteomes" id="UP001300012"/>
    </source>
</evidence>
<reference evidence="2 3" key="1">
    <citation type="submission" date="2022-08" db="EMBL/GenBank/DDBJ databases">
        <title>Paenibacillus endoradicis sp. nov., Paenibacillus radicibacter sp. nov and Paenibacillus pararadicis sp. nov., three cold-adapted plant growth-promoting bacteria isolated from root of Larix gmelinii in Great Khingan.</title>
        <authorList>
            <person name="Xue H."/>
        </authorList>
    </citation>
    <scope>NUCLEOTIDE SEQUENCE [LARGE SCALE GENOMIC DNA]</scope>
    <source>
        <strain evidence="2 3">N5-1-1-5</strain>
    </source>
</reference>
<evidence type="ECO:0000313" key="2">
    <source>
        <dbReference type="EMBL" id="MCR8635030.1"/>
    </source>
</evidence>
<proteinExistence type="predicted"/>
<accession>A0ABT1YQN0</accession>
<dbReference type="Gene3D" id="1.25.40.10">
    <property type="entry name" value="Tetratricopeptide repeat domain"/>
    <property type="match status" value="2"/>
</dbReference>
<name>A0ABT1YQN0_9BACL</name>
<feature type="repeat" description="TPR" evidence="1">
    <location>
        <begin position="428"/>
        <end position="461"/>
    </location>
</feature>
<dbReference type="PROSITE" id="PS50005">
    <property type="entry name" value="TPR"/>
    <property type="match status" value="1"/>
</dbReference>
<dbReference type="SUPFAM" id="SSF48452">
    <property type="entry name" value="TPR-like"/>
    <property type="match status" value="2"/>
</dbReference>
<dbReference type="InterPro" id="IPR011990">
    <property type="entry name" value="TPR-like_helical_dom_sf"/>
</dbReference>
<dbReference type="InterPro" id="IPR019734">
    <property type="entry name" value="TPR_rpt"/>
</dbReference>
<evidence type="ECO:0008006" key="4">
    <source>
        <dbReference type="Google" id="ProtNLM"/>
    </source>
</evidence>
<dbReference type="EMBL" id="JANQBD010000024">
    <property type="protein sequence ID" value="MCR8635030.1"/>
    <property type="molecule type" value="Genomic_DNA"/>
</dbReference>
<dbReference type="Proteomes" id="UP001300012">
    <property type="component" value="Unassembled WGS sequence"/>
</dbReference>
<protein>
    <recommendedName>
        <fullName evidence="4">Tetratricopeptide repeat protein</fullName>
    </recommendedName>
</protein>
<organism evidence="2 3">
    <name type="scientific">Paenibacillus radicis</name>
    <name type="common">ex Xue et al. 2023</name>
    <dbReference type="NCBI Taxonomy" id="2972489"/>
    <lineage>
        <taxon>Bacteria</taxon>
        <taxon>Bacillati</taxon>
        <taxon>Bacillota</taxon>
        <taxon>Bacilli</taxon>
        <taxon>Bacillales</taxon>
        <taxon>Paenibacillaceae</taxon>
        <taxon>Paenibacillus</taxon>
    </lineage>
</organism>
<keyword evidence="3" id="KW-1185">Reference proteome</keyword>
<gene>
    <name evidence="2" type="ORF">NV381_27905</name>
</gene>